<comment type="caution">
    <text evidence="5">The sequence shown here is derived from an EMBL/GenBank/DDBJ whole genome shotgun (WGS) entry which is preliminary data.</text>
</comment>
<evidence type="ECO:0000313" key="6">
    <source>
        <dbReference type="Proteomes" id="UP000484076"/>
    </source>
</evidence>
<dbReference type="GO" id="GO:0050660">
    <property type="term" value="F:flavin adenine dinucleotide binding"/>
    <property type="evidence" value="ECO:0007669"/>
    <property type="project" value="TreeGrafter"/>
</dbReference>
<protein>
    <submittedName>
        <fullName evidence="5">Thiamine pyrophosphate-binding protein</fullName>
    </submittedName>
</protein>
<dbReference type="PANTHER" id="PTHR18968">
    <property type="entry name" value="THIAMINE PYROPHOSPHATE ENZYMES"/>
    <property type="match status" value="1"/>
</dbReference>
<accession>A0A8X8KQ65</accession>
<evidence type="ECO:0000256" key="2">
    <source>
        <dbReference type="ARBA" id="ARBA00023052"/>
    </source>
</evidence>
<dbReference type="Pfam" id="PF02776">
    <property type="entry name" value="TPP_enzyme_N"/>
    <property type="match status" value="1"/>
</dbReference>
<evidence type="ECO:0000313" key="5">
    <source>
        <dbReference type="EMBL" id="NUB45870.1"/>
    </source>
</evidence>
<dbReference type="InterPro" id="IPR029035">
    <property type="entry name" value="DHS-like_NAD/FAD-binding_dom"/>
</dbReference>
<name>A0A8X8KQ65_9RHOB</name>
<dbReference type="InterPro" id="IPR045229">
    <property type="entry name" value="TPP_enz"/>
</dbReference>
<evidence type="ECO:0000259" key="4">
    <source>
        <dbReference type="Pfam" id="PF02776"/>
    </source>
</evidence>
<dbReference type="SUPFAM" id="SSF52518">
    <property type="entry name" value="Thiamin diphosphate-binding fold (THDP-binding)"/>
    <property type="match status" value="2"/>
</dbReference>
<gene>
    <name evidence="5" type="ORF">GEU84_015850</name>
</gene>
<evidence type="ECO:0000256" key="1">
    <source>
        <dbReference type="ARBA" id="ARBA00007812"/>
    </source>
</evidence>
<dbReference type="Gene3D" id="3.40.50.970">
    <property type="match status" value="2"/>
</dbReference>
<dbReference type="GO" id="GO:0009099">
    <property type="term" value="P:L-valine biosynthetic process"/>
    <property type="evidence" value="ECO:0007669"/>
    <property type="project" value="TreeGrafter"/>
</dbReference>
<dbReference type="CDD" id="cd02002">
    <property type="entry name" value="TPP_BFDC"/>
    <property type="match status" value="1"/>
</dbReference>
<dbReference type="GO" id="GO:0005948">
    <property type="term" value="C:acetolactate synthase complex"/>
    <property type="evidence" value="ECO:0007669"/>
    <property type="project" value="TreeGrafter"/>
</dbReference>
<reference evidence="5" key="1">
    <citation type="submission" date="2020-05" db="EMBL/GenBank/DDBJ databases">
        <title>Fertoebacter nigrum gen. nov., sp. nov., a new member of the family Rhodobacteraceae.</title>
        <authorList>
            <person name="Szuroczki S."/>
            <person name="Abbaszade G."/>
            <person name="Buni D."/>
            <person name="Schumann P."/>
            <person name="Toth E."/>
        </authorList>
    </citation>
    <scope>NUCLEOTIDE SEQUENCE</scope>
    <source>
        <strain evidence="5">RG-N-1a</strain>
    </source>
</reference>
<dbReference type="Proteomes" id="UP000484076">
    <property type="component" value="Unassembled WGS sequence"/>
</dbReference>
<dbReference type="GO" id="GO:0003984">
    <property type="term" value="F:acetolactate synthase activity"/>
    <property type="evidence" value="ECO:0007669"/>
    <property type="project" value="TreeGrafter"/>
</dbReference>
<sequence length="594" mass="65620">MEDGKPLDAVPGYDRDAYEKYQSDVIVDLMQHYGFKYVAINPGASFRGLHDSIVNYGDNSPNMLVCQHEETAVQIAHGYARASGEPMACIVHDLVGLLHGQMAIYYAFVDRAPVFVIGATGPMDESRRRPRSDWSHTAMNQGEAVRNFTKFDYQPHTIHGVVDSFQRAYSSMVTEPAGPIYMCYDAMLQEEKLTADIRMPAPGTALAPAPMQADPAALEPIVDALLAAECPYIMAEYSGRHEGSFDKLVELAETLGVAVWDLNGSLCFPGRHPQNLSMCTENLRKTDAILALDARDWEKATAKLDSTSRTVVSHLKPDVLWMEVGFHEIGIGSWALDYGRYLTKSHSALGDPRLAMPQMVAIAKAKLAASPELQARVDARKAMFAERSTALFAKWEAQALVNRDASPLTLPRLAQEVWDVIKDEDWVLSNGTLKDWARKLWNFDKPYQHPGRSLGTSTEIGLSLGCALAHKDTGKLVVALQPDGDLMFDAGALWTAAKHRLPILIVMFNNRAYYNDWEHQIRVARQRGTDESKAHIGMDIFDPEPDFGAIARGMGMYGEGPIENPADVAAALRRAIAVVKSGKPALVDIITQHR</sequence>
<comment type="similarity">
    <text evidence="1">Belongs to the TPP enzyme family.</text>
</comment>
<keyword evidence="2" id="KW-0786">Thiamine pyrophosphate</keyword>
<keyword evidence="6" id="KW-1185">Reference proteome</keyword>
<organism evidence="5 6">
    <name type="scientific">Fertoeibacter niger</name>
    <dbReference type="NCBI Taxonomy" id="2656921"/>
    <lineage>
        <taxon>Bacteria</taxon>
        <taxon>Pseudomonadati</taxon>
        <taxon>Pseudomonadota</taxon>
        <taxon>Alphaproteobacteria</taxon>
        <taxon>Rhodobacterales</taxon>
        <taxon>Paracoccaceae</taxon>
        <taxon>Fertoeibacter</taxon>
    </lineage>
</organism>
<dbReference type="GO" id="GO:0009097">
    <property type="term" value="P:isoleucine biosynthetic process"/>
    <property type="evidence" value="ECO:0007669"/>
    <property type="project" value="TreeGrafter"/>
</dbReference>
<dbReference type="Pfam" id="PF02775">
    <property type="entry name" value="TPP_enzyme_C"/>
    <property type="match status" value="1"/>
</dbReference>
<dbReference type="InterPro" id="IPR029061">
    <property type="entry name" value="THDP-binding"/>
</dbReference>
<dbReference type="Gene3D" id="3.40.50.1220">
    <property type="entry name" value="TPP-binding domain"/>
    <property type="match status" value="1"/>
</dbReference>
<dbReference type="InterPro" id="IPR012001">
    <property type="entry name" value="Thiamin_PyroP_enz_TPP-bd_dom"/>
</dbReference>
<dbReference type="CDD" id="cd07035">
    <property type="entry name" value="TPP_PYR_POX_like"/>
    <property type="match status" value="1"/>
</dbReference>
<dbReference type="AlphaFoldDB" id="A0A8X8KQ65"/>
<proteinExistence type="inferred from homology"/>
<evidence type="ECO:0000259" key="3">
    <source>
        <dbReference type="Pfam" id="PF02775"/>
    </source>
</evidence>
<feature type="domain" description="Thiamine pyrophosphate enzyme TPP-binding" evidence="3">
    <location>
        <begin position="431"/>
        <end position="589"/>
    </location>
</feature>
<dbReference type="RefSeq" id="WP_152827877.1">
    <property type="nucleotide sequence ID" value="NZ_WHUT02000010.1"/>
</dbReference>
<feature type="domain" description="Thiamine pyrophosphate enzyme N-terminal TPP-binding" evidence="4">
    <location>
        <begin position="23"/>
        <end position="127"/>
    </location>
</feature>
<dbReference type="InterPro" id="IPR011766">
    <property type="entry name" value="TPP_enzyme_TPP-bd"/>
</dbReference>
<dbReference type="PANTHER" id="PTHR18968:SF13">
    <property type="entry name" value="ACETOLACTATE SYNTHASE CATALYTIC SUBUNIT, MITOCHONDRIAL"/>
    <property type="match status" value="1"/>
</dbReference>
<dbReference type="GO" id="GO:0030976">
    <property type="term" value="F:thiamine pyrophosphate binding"/>
    <property type="evidence" value="ECO:0007669"/>
    <property type="project" value="InterPro"/>
</dbReference>
<dbReference type="EMBL" id="WHUT02000010">
    <property type="protein sequence ID" value="NUB45870.1"/>
    <property type="molecule type" value="Genomic_DNA"/>
</dbReference>
<dbReference type="SUPFAM" id="SSF52467">
    <property type="entry name" value="DHS-like NAD/FAD-binding domain"/>
    <property type="match status" value="1"/>
</dbReference>